<dbReference type="STRING" id="7370.A0A1I8ND09"/>
<evidence type="ECO:0000259" key="1">
    <source>
        <dbReference type="PROSITE" id="PS51029"/>
    </source>
</evidence>
<accession>A0A1I8ND09</accession>
<dbReference type="RefSeq" id="XP_005175564.2">
    <property type="nucleotide sequence ID" value="XM_005175507.4"/>
</dbReference>
<dbReference type="KEGG" id="mde:101901168"/>
<dbReference type="PROSITE" id="PS51029">
    <property type="entry name" value="MADF"/>
    <property type="match status" value="1"/>
</dbReference>
<dbReference type="OrthoDB" id="6081971at2759"/>
<organism evidence="2">
    <name type="scientific">Musca domestica</name>
    <name type="common">House fly</name>
    <dbReference type="NCBI Taxonomy" id="7370"/>
    <lineage>
        <taxon>Eukaryota</taxon>
        <taxon>Metazoa</taxon>
        <taxon>Ecdysozoa</taxon>
        <taxon>Arthropoda</taxon>
        <taxon>Hexapoda</taxon>
        <taxon>Insecta</taxon>
        <taxon>Pterygota</taxon>
        <taxon>Neoptera</taxon>
        <taxon>Endopterygota</taxon>
        <taxon>Diptera</taxon>
        <taxon>Brachycera</taxon>
        <taxon>Muscomorpha</taxon>
        <taxon>Muscoidea</taxon>
        <taxon>Muscidae</taxon>
        <taxon>Musca</taxon>
    </lineage>
</organism>
<dbReference type="Pfam" id="PF10545">
    <property type="entry name" value="MADF_DNA_bdg"/>
    <property type="match status" value="1"/>
</dbReference>
<dbReference type="InterPro" id="IPR006578">
    <property type="entry name" value="MADF-dom"/>
</dbReference>
<proteinExistence type="predicted"/>
<dbReference type="EnsemblMetazoa" id="MDOA013939-RA">
    <property type="protein sequence ID" value="MDOA013939-PA"/>
    <property type="gene ID" value="MDOA013939"/>
</dbReference>
<feature type="domain" description="MADF" evidence="1">
    <location>
        <begin position="16"/>
        <end position="103"/>
    </location>
</feature>
<sequence>MTANHRPRPLDEIDIDLIESIKLSPCLYDNRHPDFRLVYKKDLQWSRVGANVGMSSLEARKRWTVLRDRYARELKQMNLNPKDKSFAKNDFFCRMDFLRRFIKKRQVRKDAVDRTTNVCSADTENIEMKPEIYNVDDEEVSAEDSGLRATGSAIRCPSYTEEDNTTQCSGMESNVCDEHFSETSERVLEAQDTSYTPSTANIPCITDAELTENTQQVMYPKEQHFSATPDIPPNAEMASEDSFSKVIASYLKNLSLRYKIKAQVEMMQILEKYIDLEESERLS</sequence>
<dbReference type="GO" id="GO:0006357">
    <property type="term" value="P:regulation of transcription by RNA polymerase II"/>
    <property type="evidence" value="ECO:0007669"/>
    <property type="project" value="TreeGrafter"/>
</dbReference>
<dbReference type="InterPro" id="IPR039353">
    <property type="entry name" value="TF_Adf1"/>
</dbReference>
<protein>
    <recommendedName>
        <fullName evidence="1">MADF domain-containing protein</fullName>
    </recommendedName>
</protein>
<dbReference type="PANTHER" id="PTHR12243">
    <property type="entry name" value="MADF DOMAIN TRANSCRIPTION FACTOR"/>
    <property type="match status" value="1"/>
</dbReference>
<dbReference type="VEuPathDB" id="VectorBase:MDOA013939"/>
<dbReference type="GO" id="GO:0005634">
    <property type="term" value="C:nucleus"/>
    <property type="evidence" value="ECO:0007669"/>
    <property type="project" value="TreeGrafter"/>
</dbReference>
<dbReference type="AlphaFoldDB" id="A0A1I8ND09"/>
<dbReference type="GO" id="GO:0005667">
    <property type="term" value="C:transcription regulator complex"/>
    <property type="evidence" value="ECO:0007669"/>
    <property type="project" value="TreeGrafter"/>
</dbReference>
<dbReference type="VEuPathDB" id="VectorBase:MDOMA2_008185"/>
<reference evidence="2" key="1">
    <citation type="submission" date="2020-05" db="UniProtKB">
        <authorList>
            <consortium name="EnsemblMetazoa"/>
        </authorList>
    </citation>
    <scope>IDENTIFICATION</scope>
    <source>
        <strain evidence="2">Aabys</strain>
    </source>
</reference>
<evidence type="ECO:0000313" key="2">
    <source>
        <dbReference type="EnsemblMetazoa" id="MDOA013939-PA"/>
    </source>
</evidence>
<dbReference type="SMART" id="SM00595">
    <property type="entry name" value="MADF"/>
    <property type="match status" value="1"/>
</dbReference>
<dbReference type="PANTHER" id="PTHR12243:SF64">
    <property type="entry name" value="DORSAL INTERACTING PROTEIN 3-RELATED"/>
    <property type="match status" value="1"/>
</dbReference>
<dbReference type="eggNOG" id="ENOG502S8TP">
    <property type="taxonomic scope" value="Eukaryota"/>
</dbReference>
<gene>
    <name evidence="2" type="primary">101901168</name>
</gene>
<name>A0A1I8ND09_MUSDO</name>